<proteinExistence type="predicted"/>
<dbReference type="EMBL" id="BSOU01000003">
    <property type="protein sequence ID" value="GLR74356.1"/>
    <property type="molecule type" value="Genomic_DNA"/>
</dbReference>
<gene>
    <name evidence="1" type="ORF">GCM10007855_12300</name>
</gene>
<dbReference type="Proteomes" id="UP001156660">
    <property type="component" value="Unassembled WGS sequence"/>
</dbReference>
<dbReference type="RefSeq" id="WP_284203151.1">
    <property type="nucleotide sequence ID" value="NZ_BSOU01000003.1"/>
</dbReference>
<reference evidence="2" key="1">
    <citation type="journal article" date="2019" name="Int. J. Syst. Evol. Microbiol.">
        <title>The Global Catalogue of Microorganisms (GCM) 10K type strain sequencing project: providing services to taxonomists for standard genome sequencing and annotation.</title>
        <authorList>
            <consortium name="The Broad Institute Genomics Platform"/>
            <consortium name="The Broad Institute Genome Sequencing Center for Infectious Disease"/>
            <person name="Wu L."/>
            <person name="Ma J."/>
        </authorList>
    </citation>
    <scope>NUCLEOTIDE SEQUENCE [LARGE SCALE GENOMIC DNA]</scope>
    <source>
        <strain evidence="2">NBRC 105001</strain>
    </source>
</reference>
<evidence type="ECO:0000313" key="1">
    <source>
        <dbReference type="EMBL" id="GLR74356.1"/>
    </source>
</evidence>
<keyword evidence="2" id="KW-1185">Reference proteome</keyword>
<organism evidence="1 2">
    <name type="scientific">Aliivibrio sifiae</name>
    <dbReference type="NCBI Taxonomy" id="566293"/>
    <lineage>
        <taxon>Bacteria</taxon>
        <taxon>Pseudomonadati</taxon>
        <taxon>Pseudomonadota</taxon>
        <taxon>Gammaproteobacteria</taxon>
        <taxon>Vibrionales</taxon>
        <taxon>Vibrionaceae</taxon>
        <taxon>Aliivibrio</taxon>
    </lineage>
</organism>
<evidence type="ECO:0008006" key="3">
    <source>
        <dbReference type="Google" id="ProtNLM"/>
    </source>
</evidence>
<evidence type="ECO:0000313" key="2">
    <source>
        <dbReference type="Proteomes" id="UP001156660"/>
    </source>
</evidence>
<name>A0ABQ6AHS8_9GAMM</name>
<sequence>MTKKLNHFNFDNEEHIAWLQGYLSKRHDHLFTLAPYLDIGNIFSVQAHIPKTERFDKLVSALEKNAEGRELWRQLYGAWHKKKKRDSNNRIKSYSFELDVAIKSKLNFLSKGSTIKDTLEKLITGVYQEEKNIIKNNKQIKLNNLTAIQLETLKFELDKEKERVKYLSSILEENGINFNLK</sequence>
<protein>
    <recommendedName>
        <fullName evidence="3">Macrodomain Ter protein</fullName>
    </recommendedName>
</protein>
<accession>A0ABQ6AHS8</accession>
<comment type="caution">
    <text evidence="1">The sequence shown here is derived from an EMBL/GenBank/DDBJ whole genome shotgun (WGS) entry which is preliminary data.</text>
</comment>